<dbReference type="Pfam" id="PF12724">
    <property type="entry name" value="Flavodoxin_5"/>
    <property type="match status" value="1"/>
</dbReference>
<evidence type="ECO:0000313" key="2">
    <source>
        <dbReference type="EMBL" id="TKZ36337.1"/>
    </source>
</evidence>
<accession>A0ABY2TTX4</accession>
<dbReference type="PANTHER" id="PTHR38030">
    <property type="entry name" value="PROTOPORPHYRINOGEN IX DEHYDROGENASE [MENAQUINONE]"/>
    <property type="match status" value="1"/>
</dbReference>
<dbReference type="InterPro" id="IPR026816">
    <property type="entry name" value="Flavodoxin_dom"/>
</dbReference>
<dbReference type="PROSITE" id="PS50902">
    <property type="entry name" value="FLAVODOXIN_LIKE"/>
    <property type="match status" value="1"/>
</dbReference>
<evidence type="ECO:0000313" key="3">
    <source>
        <dbReference type="Proteomes" id="UP000310168"/>
    </source>
</evidence>
<dbReference type="SUPFAM" id="SSF52218">
    <property type="entry name" value="Flavoproteins"/>
    <property type="match status" value="1"/>
</dbReference>
<dbReference type="Gene3D" id="3.40.50.360">
    <property type="match status" value="1"/>
</dbReference>
<dbReference type="InterPro" id="IPR052200">
    <property type="entry name" value="Protoporphyrinogen_IX_DH"/>
</dbReference>
<feature type="domain" description="Flavodoxin-like" evidence="1">
    <location>
        <begin position="5"/>
        <end position="161"/>
    </location>
</feature>
<name>A0ABY2TTX4_9SPIR</name>
<dbReference type="PANTHER" id="PTHR38030:SF2">
    <property type="entry name" value="PROTOPORPHYRINOGEN IX DEHYDROGENASE [QUINONE]"/>
    <property type="match status" value="1"/>
</dbReference>
<dbReference type="Proteomes" id="UP000310168">
    <property type="component" value="Unassembled WGS sequence"/>
</dbReference>
<proteinExistence type="predicted"/>
<dbReference type="InterPro" id="IPR008254">
    <property type="entry name" value="Flavodoxin/NO_synth"/>
</dbReference>
<comment type="caution">
    <text evidence="2">The sequence shown here is derived from an EMBL/GenBank/DDBJ whole genome shotgun (WGS) entry which is preliminary data.</text>
</comment>
<dbReference type="EMBL" id="SJDU01000007">
    <property type="protein sequence ID" value="TKZ36337.1"/>
    <property type="molecule type" value="Genomic_DNA"/>
</dbReference>
<organism evidence="2 3">
    <name type="scientific">Brachyspira catarrhinii</name>
    <dbReference type="NCBI Taxonomy" id="2528966"/>
    <lineage>
        <taxon>Bacteria</taxon>
        <taxon>Pseudomonadati</taxon>
        <taxon>Spirochaetota</taxon>
        <taxon>Spirochaetia</taxon>
        <taxon>Brachyspirales</taxon>
        <taxon>Brachyspiraceae</taxon>
        <taxon>Brachyspira</taxon>
    </lineage>
</organism>
<protein>
    <submittedName>
        <fullName evidence="2">Flavodoxin</fullName>
    </submittedName>
</protein>
<gene>
    <name evidence="2" type="ORF">EZH24_00690</name>
</gene>
<keyword evidence="3" id="KW-1185">Reference proteome</keyword>
<evidence type="ECO:0000259" key="1">
    <source>
        <dbReference type="PROSITE" id="PS50902"/>
    </source>
</evidence>
<reference evidence="2 3" key="1">
    <citation type="journal article" date="2019" name="Anaerobe">
        <title>Brachyspira catarrhinii sp. nov., an anaerobic intestinal spirochaete isolated from vervet monkeys may have been misidentified as Brachyspira aalborgi in previous studies.</title>
        <authorList>
            <person name="Phillips N.D."/>
            <person name="La T."/>
            <person name="Hampson D.J."/>
        </authorList>
    </citation>
    <scope>NUCLEOTIDE SEQUENCE [LARGE SCALE GENOMIC DNA]</scope>
    <source>
        <strain evidence="2 3">Z12</strain>
    </source>
</reference>
<dbReference type="InterPro" id="IPR029039">
    <property type="entry name" value="Flavoprotein-like_sf"/>
</dbReference>
<sequence>MMPKIAVIYKSKYGAARTYAKWISDKLHADLFEADNISTQTLNNYEVIIFAGSLYASKLTVYANIKKFYKKLNKDKKIYCVIVGISNPQHKELYEDAINKNFKNKEKENITFYFLRGAIDFSKLKLHHALMMLMFRKILASKNIQTEDDKVFLENYGKKIDYLNKNSINDLVSDVKNYLKEFK</sequence>